<dbReference type="PRINTS" id="PR00509">
    <property type="entry name" value="PGMPMM"/>
</dbReference>
<evidence type="ECO:0000259" key="11">
    <source>
        <dbReference type="Pfam" id="PF02880"/>
    </source>
</evidence>
<dbReference type="GO" id="GO:0000287">
    <property type="term" value="F:magnesium ion binding"/>
    <property type="evidence" value="ECO:0007669"/>
    <property type="project" value="InterPro"/>
</dbReference>
<dbReference type="PANTHER" id="PTHR43771">
    <property type="entry name" value="PHOSPHOMANNOMUTASE"/>
    <property type="match status" value="1"/>
</dbReference>
<dbReference type="GO" id="GO:0005975">
    <property type="term" value="P:carbohydrate metabolic process"/>
    <property type="evidence" value="ECO:0007669"/>
    <property type="project" value="InterPro"/>
</dbReference>
<dbReference type="InterPro" id="IPR016066">
    <property type="entry name" value="A-D-PHexomutase_CS"/>
</dbReference>
<dbReference type="Gene3D" id="3.30.310.50">
    <property type="entry name" value="Alpha-D-phosphohexomutase, C-terminal domain"/>
    <property type="match status" value="1"/>
</dbReference>
<reference evidence="12 13" key="1">
    <citation type="journal article" date="2020" name="Nature">
        <title>Bacterial chemolithoautotrophy via manganese oxidation.</title>
        <authorList>
            <person name="Yu H."/>
            <person name="Leadbetter J.R."/>
        </authorList>
    </citation>
    <scope>NUCLEOTIDE SEQUENCE [LARGE SCALE GENOMIC DNA]</scope>
    <source>
        <strain evidence="12 13">Mn-1</strain>
    </source>
</reference>
<dbReference type="InterPro" id="IPR016055">
    <property type="entry name" value="A-D-PHexomutase_a/b/a-I/II/III"/>
</dbReference>
<organism evidence="12 13">
    <name type="scientific">Candidatus Manganitrophus noduliformans</name>
    <dbReference type="NCBI Taxonomy" id="2606439"/>
    <lineage>
        <taxon>Bacteria</taxon>
        <taxon>Pseudomonadati</taxon>
        <taxon>Nitrospirota</taxon>
        <taxon>Nitrospiria</taxon>
        <taxon>Candidatus Troglogloeales</taxon>
        <taxon>Candidatus Manganitrophaceae</taxon>
        <taxon>Candidatus Manganitrophus</taxon>
    </lineage>
</organism>
<feature type="domain" description="Alpha-D-phosphohexomutase alpha/beta/alpha" evidence="10">
    <location>
        <begin position="150"/>
        <end position="246"/>
    </location>
</feature>
<feature type="domain" description="Alpha-D-phosphohexomutase C-terminal" evidence="8">
    <location>
        <begin position="366"/>
        <end position="438"/>
    </location>
</feature>
<feature type="domain" description="Alpha-D-phosphohexomutase alpha/beta/alpha" evidence="9">
    <location>
        <begin position="3"/>
        <end position="132"/>
    </location>
</feature>
<comment type="cofactor">
    <cofactor evidence="1">
        <name>Mg(2+)</name>
        <dbReference type="ChEBI" id="CHEBI:18420"/>
    </cofactor>
</comment>
<evidence type="ECO:0000259" key="10">
    <source>
        <dbReference type="Pfam" id="PF02879"/>
    </source>
</evidence>
<dbReference type="Pfam" id="PF02879">
    <property type="entry name" value="PGM_PMM_II"/>
    <property type="match status" value="1"/>
</dbReference>
<dbReference type="InterPro" id="IPR036900">
    <property type="entry name" value="A-D-PHexomutase_C_sf"/>
</dbReference>
<dbReference type="EMBL" id="VTOW01000002">
    <property type="protein sequence ID" value="NKE70969.1"/>
    <property type="molecule type" value="Genomic_DNA"/>
</dbReference>
<evidence type="ECO:0000256" key="6">
    <source>
        <dbReference type="ARBA" id="ARBA00023235"/>
    </source>
</evidence>
<comment type="caution">
    <text evidence="12">The sequence shown here is derived from an EMBL/GenBank/DDBJ whole genome shotgun (WGS) entry which is preliminary data.</text>
</comment>
<dbReference type="AlphaFoldDB" id="A0A7X6DPQ7"/>
<dbReference type="GO" id="GO:0016868">
    <property type="term" value="F:intramolecular phosphotransferase activity"/>
    <property type="evidence" value="ECO:0007669"/>
    <property type="project" value="InterPro"/>
</dbReference>
<comment type="similarity">
    <text evidence="2 7">Belongs to the phosphohexose mutase family.</text>
</comment>
<dbReference type="Pfam" id="PF02880">
    <property type="entry name" value="PGM_PMM_III"/>
    <property type="match status" value="1"/>
</dbReference>
<sequence length="447" mass="49463">MSIFREYDIRGVYGTVLTEKVAEEIGKAFATLIRRSGGKKISLGYDIRLSSPSLREALLAGLLSTGIDVVDIGACPTPVLYFSLFNLQVDGGVMITASHNPAEFNGFKLCRGKGTLFGAEIQQVRTMAESGDFDRGKGELTFERDFLSVYLNYFVKHFGSFRSKKVVVDCGNAAAALIAPRIMEKLGCEVIPLYCEPDGRFPNHHPDPTVPENIADLIECVRKERADVGIAFDGDGDRLGAVDEKGEIIWGDKLTLLFATDILKRNPGATIISEVKASQVLYDEISRLGGNGIMWKTGHSLIKSKMKETGALLAGEMSGHLFFADRYFGYDDAIYAGCRLVEILVKENRPLSSFFIDLPKTYVTPEIRVDCPDDRKFAVVEKCREYFSGKYKTVDIDGVRVLFEDGWGLIRASNTQPALVLRFEASSGIRVTEIQEYVNGLLAKLIR</sequence>
<dbReference type="Pfam" id="PF02878">
    <property type="entry name" value="PGM_PMM_I"/>
    <property type="match status" value="1"/>
</dbReference>
<dbReference type="SUPFAM" id="SSF55957">
    <property type="entry name" value="Phosphoglucomutase, C-terminal domain"/>
    <property type="match status" value="1"/>
</dbReference>
<evidence type="ECO:0000256" key="4">
    <source>
        <dbReference type="ARBA" id="ARBA00022723"/>
    </source>
</evidence>
<dbReference type="InterPro" id="IPR005841">
    <property type="entry name" value="Alpha-D-phosphohexomutase_SF"/>
</dbReference>
<dbReference type="Pfam" id="PF00408">
    <property type="entry name" value="PGM_PMM_IV"/>
    <property type="match status" value="1"/>
</dbReference>
<evidence type="ECO:0000256" key="2">
    <source>
        <dbReference type="ARBA" id="ARBA00010231"/>
    </source>
</evidence>
<evidence type="ECO:0000256" key="5">
    <source>
        <dbReference type="ARBA" id="ARBA00022842"/>
    </source>
</evidence>
<name>A0A7X6DPQ7_9BACT</name>
<dbReference type="InterPro" id="IPR005844">
    <property type="entry name" value="A-D-PHexomutase_a/b/a-I"/>
</dbReference>
<feature type="domain" description="Alpha-D-phosphohexomutase alpha/beta/alpha" evidence="11">
    <location>
        <begin position="250"/>
        <end position="362"/>
    </location>
</feature>
<evidence type="ECO:0000313" key="12">
    <source>
        <dbReference type="EMBL" id="NKE70969.1"/>
    </source>
</evidence>
<gene>
    <name evidence="12" type="ORF">MNODULE_09490</name>
</gene>
<evidence type="ECO:0000256" key="1">
    <source>
        <dbReference type="ARBA" id="ARBA00001946"/>
    </source>
</evidence>
<keyword evidence="5 7" id="KW-0460">Magnesium</keyword>
<keyword evidence="13" id="KW-1185">Reference proteome</keyword>
<proteinExistence type="inferred from homology"/>
<dbReference type="Gene3D" id="3.40.120.10">
    <property type="entry name" value="Alpha-D-Glucose-1,6-Bisphosphate, subunit A, domain 3"/>
    <property type="match status" value="3"/>
</dbReference>
<evidence type="ECO:0000256" key="7">
    <source>
        <dbReference type="RuleBase" id="RU004326"/>
    </source>
</evidence>
<keyword evidence="6" id="KW-0413">Isomerase</keyword>
<dbReference type="InterPro" id="IPR005846">
    <property type="entry name" value="A-D-PHexomutase_a/b/a-III"/>
</dbReference>
<keyword evidence="3" id="KW-0597">Phosphoprotein</keyword>
<dbReference type="Proteomes" id="UP000534783">
    <property type="component" value="Unassembled WGS sequence"/>
</dbReference>
<evidence type="ECO:0000259" key="9">
    <source>
        <dbReference type="Pfam" id="PF02878"/>
    </source>
</evidence>
<evidence type="ECO:0000259" key="8">
    <source>
        <dbReference type="Pfam" id="PF00408"/>
    </source>
</evidence>
<keyword evidence="4 7" id="KW-0479">Metal-binding</keyword>
<dbReference type="SUPFAM" id="SSF53738">
    <property type="entry name" value="Phosphoglucomutase, first 3 domains"/>
    <property type="match status" value="3"/>
</dbReference>
<dbReference type="InterPro" id="IPR005845">
    <property type="entry name" value="A-D-PHexomutase_a/b/a-II"/>
</dbReference>
<dbReference type="InterPro" id="IPR005843">
    <property type="entry name" value="A-D-PHexomutase_C"/>
</dbReference>
<protein>
    <submittedName>
        <fullName evidence="12">Phosphomannomutase/phosphoglucomutase</fullName>
    </submittedName>
</protein>
<evidence type="ECO:0000256" key="3">
    <source>
        <dbReference type="ARBA" id="ARBA00022553"/>
    </source>
</evidence>
<dbReference type="CDD" id="cd03089">
    <property type="entry name" value="PMM_PGM"/>
    <property type="match status" value="1"/>
</dbReference>
<evidence type="ECO:0000313" key="13">
    <source>
        <dbReference type="Proteomes" id="UP000534783"/>
    </source>
</evidence>
<dbReference type="PANTHER" id="PTHR43771:SF2">
    <property type="entry name" value="PHOSPHOMANNOMUTASE_PHOSPHOGLUCOMUTASE"/>
    <property type="match status" value="1"/>
</dbReference>
<dbReference type="RefSeq" id="WP_168059314.1">
    <property type="nucleotide sequence ID" value="NZ_VTOW01000002.1"/>
</dbReference>
<accession>A0A7X6DPQ7</accession>
<dbReference type="PROSITE" id="PS00710">
    <property type="entry name" value="PGM_PMM"/>
    <property type="match status" value="1"/>
</dbReference>